<dbReference type="PANTHER" id="PTHR42757:SF9">
    <property type="entry name" value="NEUROTRIMIN"/>
    <property type="match status" value="1"/>
</dbReference>
<reference evidence="12" key="3">
    <citation type="submission" date="2025-09" db="UniProtKB">
        <authorList>
            <consortium name="Ensembl"/>
        </authorList>
    </citation>
    <scope>IDENTIFICATION</scope>
</reference>
<evidence type="ECO:0000313" key="12">
    <source>
        <dbReference type="Ensembl" id="ENSECRP00000030460.1"/>
    </source>
</evidence>
<dbReference type="GO" id="GO:0098552">
    <property type="term" value="C:side of membrane"/>
    <property type="evidence" value="ECO:0007669"/>
    <property type="project" value="UniProtKB-KW"/>
</dbReference>
<evidence type="ECO:0000256" key="2">
    <source>
        <dbReference type="ARBA" id="ARBA00022475"/>
    </source>
</evidence>
<keyword evidence="3" id="KW-0732">Signal</keyword>
<organism evidence="12 13">
    <name type="scientific">Erpetoichthys calabaricus</name>
    <name type="common">Rope fish</name>
    <name type="synonym">Calamoichthys calabaricus</name>
    <dbReference type="NCBI Taxonomy" id="27687"/>
    <lineage>
        <taxon>Eukaryota</taxon>
        <taxon>Metazoa</taxon>
        <taxon>Chordata</taxon>
        <taxon>Craniata</taxon>
        <taxon>Vertebrata</taxon>
        <taxon>Euteleostomi</taxon>
        <taxon>Actinopterygii</taxon>
        <taxon>Polypteriformes</taxon>
        <taxon>Polypteridae</taxon>
        <taxon>Erpetoichthys</taxon>
    </lineage>
</organism>
<dbReference type="InterPro" id="IPR013783">
    <property type="entry name" value="Ig-like_fold"/>
</dbReference>
<keyword evidence="13" id="KW-1185">Reference proteome</keyword>
<dbReference type="Ensembl" id="ENSECRT00000031104.1">
    <property type="protein sequence ID" value="ENSECRP00000030460.1"/>
    <property type="gene ID" value="ENSECRG00000020665.1"/>
</dbReference>
<evidence type="ECO:0000256" key="10">
    <source>
        <dbReference type="SAM" id="Phobius"/>
    </source>
</evidence>
<dbReference type="InterPro" id="IPR036179">
    <property type="entry name" value="Ig-like_dom_sf"/>
</dbReference>
<dbReference type="GO" id="GO:0007155">
    <property type="term" value="P:cell adhesion"/>
    <property type="evidence" value="ECO:0007669"/>
    <property type="project" value="UniProtKB-KW"/>
</dbReference>
<comment type="subcellular location">
    <subcellularLocation>
        <location evidence="1">Cell membrane</location>
    </subcellularLocation>
</comment>
<evidence type="ECO:0000259" key="11">
    <source>
        <dbReference type="PROSITE" id="PS50835"/>
    </source>
</evidence>
<dbReference type="PROSITE" id="PS50835">
    <property type="entry name" value="IG_LIKE"/>
    <property type="match status" value="2"/>
</dbReference>
<evidence type="ECO:0000256" key="6">
    <source>
        <dbReference type="ARBA" id="ARBA00023157"/>
    </source>
</evidence>
<evidence type="ECO:0000256" key="1">
    <source>
        <dbReference type="ARBA" id="ARBA00004236"/>
    </source>
</evidence>
<keyword evidence="10" id="KW-0812">Transmembrane</keyword>
<keyword evidence="6" id="KW-1015">Disulfide bond</keyword>
<dbReference type="Proteomes" id="UP000694620">
    <property type="component" value="Chromosome 9"/>
</dbReference>
<feature type="domain" description="Ig-like" evidence="11">
    <location>
        <begin position="21"/>
        <end position="123"/>
    </location>
</feature>
<feature type="domain" description="Ig-like" evidence="11">
    <location>
        <begin position="127"/>
        <end position="161"/>
    </location>
</feature>
<protein>
    <submittedName>
        <fullName evidence="12">Opioid binding protein/cell adhesion molecule-like</fullName>
    </submittedName>
</protein>
<keyword evidence="7" id="KW-0325">Glycoprotein</keyword>
<dbReference type="FunFam" id="2.60.40.10:FF:000013">
    <property type="entry name" value="cell adhesion molecule 1 isoform X1"/>
    <property type="match status" value="1"/>
</dbReference>
<evidence type="ECO:0000256" key="3">
    <source>
        <dbReference type="ARBA" id="ARBA00022729"/>
    </source>
</evidence>
<reference evidence="12" key="2">
    <citation type="submission" date="2025-08" db="UniProtKB">
        <authorList>
            <consortium name="Ensembl"/>
        </authorList>
    </citation>
    <scope>IDENTIFICATION</scope>
</reference>
<evidence type="ECO:0000313" key="13">
    <source>
        <dbReference type="Proteomes" id="UP000694620"/>
    </source>
</evidence>
<evidence type="ECO:0000256" key="7">
    <source>
        <dbReference type="ARBA" id="ARBA00023180"/>
    </source>
</evidence>
<accession>A0A8C4TCM8</accession>
<feature type="transmembrane region" description="Helical" evidence="10">
    <location>
        <begin position="189"/>
        <end position="206"/>
    </location>
</feature>
<name>A0A8C4TCM8_ERPCA</name>
<dbReference type="Gene3D" id="2.60.40.10">
    <property type="entry name" value="Immunoglobulins"/>
    <property type="match status" value="2"/>
</dbReference>
<keyword evidence="2" id="KW-1003">Cell membrane</keyword>
<evidence type="ECO:0000256" key="8">
    <source>
        <dbReference type="ARBA" id="ARBA00023288"/>
    </source>
</evidence>
<dbReference type="InterPro" id="IPR007110">
    <property type="entry name" value="Ig-like_dom"/>
</dbReference>
<evidence type="ECO:0000256" key="5">
    <source>
        <dbReference type="ARBA" id="ARBA00023136"/>
    </source>
</evidence>
<keyword evidence="10" id="KW-1133">Transmembrane helix</keyword>
<dbReference type="PANTHER" id="PTHR42757">
    <property type="entry name" value="IGLON FAMILY OF IMMUNOGLOBULIN SUPERFAMILY-RELATED"/>
    <property type="match status" value="1"/>
</dbReference>
<keyword evidence="9" id="KW-0393">Immunoglobulin domain</keyword>
<dbReference type="AlphaFoldDB" id="A0A8C4TCM8"/>
<proteinExistence type="predicted"/>
<evidence type="ECO:0000256" key="9">
    <source>
        <dbReference type="ARBA" id="ARBA00023319"/>
    </source>
</evidence>
<dbReference type="GeneTree" id="ENSGT00940000158679"/>
<dbReference type="SUPFAM" id="SSF48726">
    <property type="entry name" value="Immunoglobulin"/>
    <property type="match status" value="1"/>
</dbReference>
<keyword evidence="5 10" id="KW-0472">Membrane</keyword>
<evidence type="ECO:0000256" key="4">
    <source>
        <dbReference type="ARBA" id="ARBA00022737"/>
    </source>
</evidence>
<dbReference type="InterPro" id="IPR050876">
    <property type="entry name" value="IgLON_domain"/>
</dbReference>
<keyword evidence="8" id="KW-0449">Lipoprotein</keyword>
<dbReference type="GO" id="GO:0005886">
    <property type="term" value="C:plasma membrane"/>
    <property type="evidence" value="ECO:0007669"/>
    <property type="project" value="UniProtKB-SubCell"/>
</dbReference>
<reference evidence="12" key="1">
    <citation type="submission" date="2021-06" db="EMBL/GenBank/DDBJ databases">
        <authorList>
            <consortium name="Wellcome Sanger Institute Data Sharing"/>
        </authorList>
    </citation>
    <scope>NUCLEOTIDE SEQUENCE [LARGE SCALE GENOMIC DNA]</scope>
</reference>
<sequence>LQHSSYLILFKLCITIFSNMPNKKDIKVIKINNTEFQSTMLYCFCYCRCRLDNKVTRVAWLNRSSILFAGTDKWSIDSRVILLNTSTTEYSIQIKDVDIYDEGPYICSVLSNNNPKGSRVHLIVQVPSKIVNISSDITVNEGSSITLMCLAFGRPEPMVTWRHLAPRGTFLLHFAFVSLSAACRFQLCALNWLWVCLLVGLGYLFLKMNTVFKD</sequence>
<keyword evidence="4" id="KW-0677">Repeat</keyword>